<dbReference type="EMBL" id="CP002565">
    <property type="protein sequence ID" value="AEB67010.1"/>
    <property type="molecule type" value="Genomic_DNA"/>
</dbReference>
<evidence type="ECO:0000313" key="3">
    <source>
        <dbReference type="Proteomes" id="UP000007807"/>
    </source>
</evidence>
<dbReference type="InterPro" id="IPR035069">
    <property type="entry name" value="TTHA1013/TTHA0281-like"/>
</dbReference>
<dbReference type="Pfam" id="PF21748">
    <property type="entry name" value="UPF0150"/>
    <property type="match status" value="1"/>
</dbReference>
<sequence>MFTEYIQAALEKVQYKVIDNGDEPYFADVPELDGVWATGHTVEDARRNFIEALEEWIAARLQWGLLIPPIGGQTIEVSKEPVPVVQARYSQIQRSSLRRHRQPVPNPSHHKSSGCI</sequence>
<evidence type="ECO:0000256" key="1">
    <source>
        <dbReference type="SAM" id="MobiDB-lite"/>
    </source>
</evidence>
<dbReference type="HOGENOM" id="CLU_168720_1_0_2"/>
<dbReference type="Gene3D" id="3.30.160.250">
    <property type="match status" value="1"/>
</dbReference>
<organism evidence="2 3">
    <name type="scientific">Methanothrix soehngenii (strain ATCC 5969 / DSM 3671 / JCM 10134 / NBRC 103675 / OCM 69 / GP-6)</name>
    <name type="common">Methanosaeta concilii</name>
    <dbReference type="NCBI Taxonomy" id="990316"/>
    <lineage>
        <taxon>Archaea</taxon>
        <taxon>Methanobacteriati</taxon>
        <taxon>Methanobacteriota</taxon>
        <taxon>Stenosarchaea group</taxon>
        <taxon>Methanomicrobia</taxon>
        <taxon>Methanotrichales</taxon>
        <taxon>Methanotrichaceae</taxon>
        <taxon>Methanothrix</taxon>
    </lineage>
</organism>
<dbReference type="Proteomes" id="UP000007807">
    <property type="component" value="Chromosome"/>
</dbReference>
<dbReference type="AlphaFoldDB" id="F4BTX7"/>
<dbReference type="SUPFAM" id="SSF143100">
    <property type="entry name" value="TTHA1013/TTHA0281-like"/>
    <property type="match status" value="1"/>
</dbReference>
<name>F4BTX7_METSG</name>
<gene>
    <name evidence="2" type="ordered locus">MCON_0099</name>
</gene>
<dbReference type="InterPro" id="IPR049389">
    <property type="entry name" value="TTHA0281-like"/>
</dbReference>
<proteinExistence type="predicted"/>
<dbReference type="InParanoid" id="F4BTX7"/>
<protein>
    <recommendedName>
        <fullName evidence="4">Type II toxin-antitoxin system HicB family antitoxin</fullName>
    </recommendedName>
</protein>
<evidence type="ECO:0008006" key="4">
    <source>
        <dbReference type="Google" id="ProtNLM"/>
    </source>
</evidence>
<feature type="region of interest" description="Disordered" evidence="1">
    <location>
        <begin position="93"/>
        <end position="116"/>
    </location>
</feature>
<dbReference type="KEGG" id="mcj:MCON_0099"/>
<reference evidence="2 3" key="1">
    <citation type="journal article" date="2011" name="J. Bacteriol.">
        <title>Complete genome sequence of Methanosaeta concilii, a specialist in aceticlastic methanogenesis.</title>
        <authorList>
            <person name="Barber R.D."/>
            <person name="Zhang L."/>
            <person name="Harnack M."/>
            <person name="Olson M.V."/>
            <person name="Kaul R."/>
            <person name="Ingram-Smith C."/>
            <person name="Smith K.S."/>
        </authorList>
    </citation>
    <scope>NUCLEOTIDE SEQUENCE [LARGE SCALE GENOMIC DNA]</scope>
    <source>
        <strain evidence="3">ATCC 5969 / DSM 3671 / JCM 10134 / NBRC 103675 / OCM 69 / GP-6</strain>
    </source>
</reference>
<accession>F4BTX7</accession>
<evidence type="ECO:0000313" key="2">
    <source>
        <dbReference type="EMBL" id="AEB67010.1"/>
    </source>
</evidence>
<feature type="compositionally biased region" description="Basic residues" evidence="1">
    <location>
        <begin position="96"/>
        <end position="116"/>
    </location>
</feature>
<keyword evidence="3" id="KW-1185">Reference proteome</keyword>